<gene>
    <name evidence="1" type="ORF">PT015_14545</name>
</gene>
<evidence type="ECO:0000313" key="2">
    <source>
        <dbReference type="Proteomes" id="UP001236585"/>
    </source>
</evidence>
<keyword evidence="2" id="KW-1185">Reference proteome</keyword>
<proteinExistence type="predicted"/>
<dbReference type="Proteomes" id="UP001236585">
    <property type="component" value="Chromosome"/>
</dbReference>
<organism evidence="1 2">
    <name type="scientific">Candidatus Mycobacterium wuenschmannii</name>
    <dbReference type="NCBI Taxonomy" id="3027808"/>
    <lineage>
        <taxon>Bacteria</taxon>
        <taxon>Bacillati</taxon>
        <taxon>Actinomycetota</taxon>
        <taxon>Actinomycetes</taxon>
        <taxon>Mycobacteriales</taxon>
        <taxon>Mycobacteriaceae</taxon>
        <taxon>Mycobacterium</taxon>
    </lineage>
</organism>
<dbReference type="RefSeq" id="WP_285185355.1">
    <property type="nucleotide sequence ID" value="NZ_CP126981.1"/>
</dbReference>
<protein>
    <submittedName>
        <fullName evidence="1">Uncharacterized protein</fullName>
    </submittedName>
</protein>
<reference evidence="1 2" key="1">
    <citation type="journal article" date="2023" name="Microbiol. Resour. Announc.">
        <title>Complete Genome Sequence of Mycobacterium wuenschmanii, a novel Nontuberculous Mycobacterium Isolated from a captive population of Amazon Milk Frogs.</title>
        <authorList>
            <person name="Hicks J."/>
            <person name="Zeineldin M."/>
            <person name="Ward H."/>
            <person name="Wuenschmann A."/>
            <person name="Camp P."/>
            <person name="Farrell D."/>
            <person name="Lehman K."/>
            <person name="Thacker T."/>
            <person name="Cuthbert E."/>
        </authorList>
    </citation>
    <scope>NUCLEOTIDE SEQUENCE [LARGE SCALE GENOMIC DNA]</scope>
    <source>
        <strain evidence="1 2">Wuenschmanii</strain>
    </source>
</reference>
<accession>A0ABY8VVE8</accession>
<dbReference type="EMBL" id="CP126981">
    <property type="protein sequence ID" value="WIM86137.1"/>
    <property type="molecule type" value="Genomic_DNA"/>
</dbReference>
<evidence type="ECO:0000313" key="1">
    <source>
        <dbReference type="EMBL" id="WIM86137.1"/>
    </source>
</evidence>
<sequence length="204" mass="21779">MEPPTPAENVYLPAGGDPAVIVRWIGQNVSDGDYTRRVLFVPSTNHFDARDDAVKVYGGNGNIGTNKSPGVTRGGPVFAFAPDIQLLGYALQAADGVLLAVAAHADEEIAGWVAATKALNVLTGERHPGVPDDNHEALVDLEDAGYNGYHSPGAFLLAKCGEPVTILREAGYSYRFVAGYLLALGSPPRRLGEDLKKIYQRSYN</sequence>
<name>A0ABY8VVE8_9MYCO</name>